<dbReference type="InterPro" id="IPR011256">
    <property type="entry name" value="Reg_factor_effector_dom_sf"/>
</dbReference>
<dbReference type="InterPro" id="IPR029441">
    <property type="entry name" value="Cass2"/>
</dbReference>
<dbReference type="InterPro" id="IPR050959">
    <property type="entry name" value="MarA-like"/>
</dbReference>
<dbReference type="SMART" id="SM00871">
    <property type="entry name" value="AraC_E_bind"/>
    <property type="match status" value="1"/>
</dbReference>
<evidence type="ECO:0000313" key="5">
    <source>
        <dbReference type="EMBL" id="TGB03781.1"/>
    </source>
</evidence>
<reference evidence="5 6" key="1">
    <citation type="journal article" date="2003" name="Int. J. Syst. Evol. Microbiol.">
        <title>Halobacillus salinus sp. nov., isolated from a salt lake on the coast of the East Sea in Korea.</title>
        <authorList>
            <person name="Yoon J.H."/>
            <person name="Kang K.H."/>
            <person name="Park Y.H."/>
        </authorList>
    </citation>
    <scope>NUCLEOTIDE SEQUENCE [LARGE SCALE GENOMIC DNA]</scope>
    <source>
        <strain evidence="5 6">HSL-3</strain>
    </source>
</reference>
<dbReference type="Pfam" id="PF12833">
    <property type="entry name" value="HTH_18"/>
    <property type="match status" value="1"/>
</dbReference>
<name>A0A4Z0H2Z7_9BACI</name>
<dbReference type="GO" id="GO:0043565">
    <property type="term" value="F:sequence-specific DNA binding"/>
    <property type="evidence" value="ECO:0007669"/>
    <property type="project" value="InterPro"/>
</dbReference>
<accession>A0A4Z0H2Z7</accession>
<feature type="domain" description="HTH araC/xylS-type" evidence="4">
    <location>
        <begin position="8"/>
        <end position="106"/>
    </location>
</feature>
<protein>
    <submittedName>
        <fullName evidence="5">AraC family transcriptional regulator</fullName>
    </submittedName>
</protein>
<dbReference type="InterPro" id="IPR020449">
    <property type="entry name" value="Tscrpt_reg_AraC-type_HTH"/>
</dbReference>
<evidence type="ECO:0000256" key="3">
    <source>
        <dbReference type="ARBA" id="ARBA00023163"/>
    </source>
</evidence>
<dbReference type="Gene3D" id="1.10.10.60">
    <property type="entry name" value="Homeodomain-like"/>
    <property type="match status" value="2"/>
</dbReference>
<evidence type="ECO:0000313" key="6">
    <source>
        <dbReference type="Proteomes" id="UP000297982"/>
    </source>
</evidence>
<keyword evidence="1" id="KW-0805">Transcription regulation</keyword>
<dbReference type="Gene3D" id="3.20.80.10">
    <property type="entry name" value="Regulatory factor, effector binding domain"/>
    <property type="match status" value="1"/>
</dbReference>
<dbReference type="SUPFAM" id="SSF46689">
    <property type="entry name" value="Homeodomain-like"/>
    <property type="match status" value="2"/>
</dbReference>
<dbReference type="InterPro" id="IPR010499">
    <property type="entry name" value="AraC_E-bd"/>
</dbReference>
<keyword evidence="6" id="KW-1185">Reference proteome</keyword>
<dbReference type="GO" id="GO:0003700">
    <property type="term" value="F:DNA-binding transcription factor activity"/>
    <property type="evidence" value="ECO:0007669"/>
    <property type="project" value="InterPro"/>
</dbReference>
<dbReference type="AlphaFoldDB" id="A0A4Z0H2Z7"/>
<keyword evidence="3" id="KW-0804">Transcription</keyword>
<dbReference type="PROSITE" id="PS00041">
    <property type="entry name" value="HTH_ARAC_FAMILY_1"/>
    <property type="match status" value="1"/>
</dbReference>
<organism evidence="5 6">
    <name type="scientific">Halobacillus salinus</name>
    <dbReference type="NCBI Taxonomy" id="192814"/>
    <lineage>
        <taxon>Bacteria</taxon>
        <taxon>Bacillati</taxon>
        <taxon>Bacillota</taxon>
        <taxon>Bacilli</taxon>
        <taxon>Bacillales</taxon>
        <taxon>Bacillaceae</taxon>
        <taxon>Halobacillus</taxon>
    </lineage>
</organism>
<dbReference type="RefSeq" id="WP_135326491.1">
    <property type="nucleotide sequence ID" value="NZ_SRJC01000001.1"/>
</dbReference>
<sequence>MEYTDSVQRTLDYIEENMDRTLCLEELAGVACFSPFHFHRVFQAMVGEPVMDYTRKRRMTRAAERLFYSHDKVIDIAMEVGFDYQVSFTRAFKRSFGVSPREYRELLRPSGPLRGKAYLTQIAITGGHNMEPKIVKKPAYHVIGYELDTTDADGQNNRDIPEFWQQYIQQNLRVNIPAPLHPNEELGICTDFCPETSEFVYLIGMEVDDETEPPEGLVKRSFPELDYVVFTTPEAEEDSFPSTIQSTWNYIFTEWFPKSEYEHSGDADFELYDERCHGTRKKIDIYIPVKKR</sequence>
<gene>
    <name evidence="5" type="ORF">E4663_01885</name>
</gene>
<dbReference type="PANTHER" id="PTHR47504:SF5">
    <property type="entry name" value="RIGHT ORIGIN-BINDING PROTEIN"/>
    <property type="match status" value="1"/>
</dbReference>
<dbReference type="SUPFAM" id="SSF55136">
    <property type="entry name" value="Probable bacterial effector-binding domain"/>
    <property type="match status" value="1"/>
</dbReference>
<dbReference type="Pfam" id="PF14526">
    <property type="entry name" value="Cass2"/>
    <property type="match status" value="1"/>
</dbReference>
<dbReference type="InterPro" id="IPR018060">
    <property type="entry name" value="HTH_AraC"/>
</dbReference>
<evidence type="ECO:0000256" key="1">
    <source>
        <dbReference type="ARBA" id="ARBA00023015"/>
    </source>
</evidence>
<dbReference type="PANTHER" id="PTHR47504">
    <property type="entry name" value="RIGHT ORIGIN-BINDING PROTEIN"/>
    <property type="match status" value="1"/>
</dbReference>
<dbReference type="PROSITE" id="PS01124">
    <property type="entry name" value="HTH_ARAC_FAMILY_2"/>
    <property type="match status" value="1"/>
</dbReference>
<comment type="caution">
    <text evidence="5">The sequence shown here is derived from an EMBL/GenBank/DDBJ whole genome shotgun (WGS) entry which is preliminary data.</text>
</comment>
<dbReference type="Proteomes" id="UP000297982">
    <property type="component" value="Unassembled WGS sequence"/>
</dbReference>
<dbReference type="InterPro" id="IPR018062">
    <property type="entry name" value="HTH_AraC-typ_CS"/>
</dbReference>
<evidence type="ECO:0000256" key="2">
    <source>
        <dbReference type="ARBA" id="ARBA00023125"/>
    </source>
</evidence>
<dbReference type="InterPro" id="IPR009057">
    <property type="entry name" value="Homeodomain-like_sf"/>
</dbReference>
<evidence type="ECO:0000259" key="4">
    <source>
        <dbReference type="PROSITE" id="PS01124"/>
    </source>
</evidence>
<dbReference type="SMART" id="SM00342">
    <property type="entry name" value="HTH_ARAC"/>
    <property type="match status" value="1"/>
</dbReference>
<dbReference type="PRINTS" id="PR00032">
    <property type="entry name" value="HTHARAC"/>
</dbReference>
<keyword evidence="2" id="KW-0238">DNA-binding</keyword>
<dbReference type="STRING" id="192814.GCA_900166575_00675"/>
<dbReference type="EMBL" id="SRJC01000001">
    <property type="protein sequence ID" value="TGB03781.1"/>
    <property type="molecule type" value="Genomic_DNA"/>
</dbReference>
<proteinExistence type="predicted"/>